<name>A0A650CP39_9CREN</name>
<protein>
    <submittedName>
        <fullName evidence="1">Uncharacterized protein</fullName>
    </submittedName>
</protein>
<dbReference type="RefSeq" id="WP_156006541.1">
    <property type="nucleotide sequence ID" value="NZ_CP045483.1"/>
</dbReference>
<evidence type="ECO:0000313" key="1">
    <source>
        <dbReference type="EMBL" id="QGR19604.1"/>
    </source>
</evidence>
<dbReference type="EMBL" id="CP045483">
    <property type="protein sequence ID" value="QGR19604.1"/>
    <property type="molecule type" value="Genomic_DNA"/>
</dbReference>
<keyword evidence="2" id="KW-1185">Reference proteome</keyword>
<proteinExistence type="predicted"/>
<organism evidence="1 2">
    <name type="scientific">Stygiolobus azoricus</name>
    <dbReference type="NCBI Taxonomy" id="41675"/>
    <lineage>
        <taxon>Archaea</taxon>
        <taxon>Thermoproteota</taxon>
        <taxon>Thermoprotei</taxon>
        <taxon>Sulfolobales</taxon>
        <taxon>Sulfolobaceae</taxon>
        <taxon>Stygiolobus</taxon>
    </lineage>
</organism>
<dbReference type="Proteomes" id="UP000423396">
    <property type="component" value="Chromosome"/>
</dbReference>
<reference evidence="1 2" key="1">
    <citation type="submission" date="2019-10" db="EMBL/GenBank/DDBJ databases">
        <title>Genome Sequences from Six Type Strain Members of the Archaeal Family Sulfolobaceae: Acidianus ambivalens, Acidianus infernus, Metallosphaera prunae, Stygiolobus azoricus, Sulfolobus metallicus, and Sulfurisphaera ohwakuensis.</title>
        <authorList>
            <person name="Counts J.A."/>
            <person name="Kelly R.M."/>
        </authorList>
    </citation>
    <scope>NUCLEOTIDE SEQUENCE [LARGE SCALE GENOMIC DNA]</scope>
    <source>
        <strain evidence="1 2">FC6</strain>
    </source>
</reference>
<accession>A0A650CP39</accession>
<dbReference type="GeneID" id="42798621"/>
<dbReference type="AlphaFoldDB" id="A0A650CP39"/>
<evidence type="ECO:0000313" key="2">
    <source>
        <dbReference type="Proteomes" id="UP000423396"/>
    </source>
</evidence>
<sequence length="174" mass="20869">MEEKQPKIYKELKSMKNKLKYTYRLKKCKFCGHENHPVNIYCEKCSKPLTTNQEKIKEWLIQKYLTQFLEKTSEYPDIIATRRRTKIGNVEFDYIIELANNNKILLYTVQDEKKIVDIINEVVDYNKINKEKIRLVFLQLLNQSRQNNLIIPNVDGKIIENAKNYGIEIEFFEE</sequence>
<gene>
    <name evidence="1" type="ORF">D1868_06085</name>
</gene>
<dbReference type="KEGG" id="sazo:D1868_06085"/>